<dbReference type="EMBL" id="JAUJWV010000002">
    <property type="protein sequence ID" value="MDN7242667.1"/>
    <property type="molecule type" value="Genomic_DNA"/>
</dbReference>
<proteinExistence type="predicted"/>
<keyword evidence="3" id="KW-0808">Transferase</keyword>
<feature type="domain" description="PEP-utilising enzyme mobile" evidence="1">
    <location>
        <begin position="796"/>
        <end position="866"/>
    </location>
</feature>
<dbReference type="NCBIfam" id="NF041857">
    <property type="entry name" value="RIF_Ptrans_rph"/>
    <property type="match status" value="1"/>
</dbReference>
<dbReference type="InterPro" id="IPR002192">
    <property type="entry name" value="PPDK_AMP/ATP-bd"/>
</dbReference>
<dbReference type="Pfam" id="PF01326">
    <property type="entry name" value="PPDK_N"/>
    <property type="match status" value="1"/>
</dbReference>
<dbReference type="Pfam" id="PF00391">
    <property type="entry name" value="PEP-utilizers"/>
    <property type="match status" value="1"/>
</dbReference>
<dbReference type="GO" id="GO:0008986">
    <property type="term" value="F:pyruvate, water dikinase activity"/>
    <property type="evidence" value="ECO:0007669"/>
    <property type="project" value="UniProtKB-EC"/>
</dbReference>
<dbReference type="InterPro" id="IPR008279">
    <property type="entry name" value="PEP-util_enz_mobile_dom"/>
</dbReference>
<accession>A0ABT8N455</accession>
<dbReference type="Gene3D" id="3.30.1490.20">
    <property type="entry name" value="ATP-grasp fold, A domain"/>
    <property type="match status" value="1"/>
</dbReference>
<name>A0ABT8N455_9BACL</name>
<dbReference type="PANTHER" id="PTHR43615:SF1">
    <property type="entry name" value="PPDK_N DOMAIN-CONTAINING PROTEIN"/>
    <property type="match status" value="1"/>
</dbReference>
<evidence type="ECO:0000259" key="1">
    <source>
        <dbReference type="Pfam" id="PF00391"/>
    </source>
</evidence>
<dbReference type="NCBIfam" id="NF004878">
    <property type="entry name" value="PRK06241.1-3"/>
    <property type="match status" value="1"/>
</dbReference>
<protein>
    <submittedName>
        <fullName evidence="3">Phosphoenolpyruvate synthase</fullName>
        <ecNumber evidence="3">2.7.9.2</ecNumber>
    </submittedName>
</protein>
<dbReference type="InterPro" id="IPR013815">
    <property type="entry name" value="ATP_grasp_subdomain_1"/>
</dbReference>
<dbReference type="Proteomes" id="UP001172055">
    <property type="component" value="Unassembled WGS sequence"/>
</dbReference>
<keyword evidence="4" id="KW-1185">Reference proteome</keyword>
<dbReference type="SUPFAM" id="SSF56059">
    <property type="entry name" value="Glutathione synthetase ATP-binding domain-like"/>
    <property type="match status" value="1"/>
</dbReference>
<comment type="caution">
    <text evidence="3">The sequence shown here is derived from an EMBL/GenBank/DDBJ whole genome shotgun (WGS) entry which is preliminary data.</text>
</comment>
<dbReference type="EC" id="2.7.9.2" evidence="3"/>
<organism evidence="3 4">
    <name type="scientific">Planococcus shixiaomingii</name>
    <dbReference type="NCBI Taxonomy" id="3058393"/>
    <lineage>
        <taxon>Bacteria</taxon>
        <taxon>Bacillati</taxon>
        <taxon>Bacillota</taxon>
        <taxon>Bacilli</taxon>
        <taxon>Bacillales</taxon>
        <taxon>Caryophanaceae</taxon>
        <taxon>Planococcus</taxon>
    </lineage>
</organism>
<dbReference type="NCBIfam" id="NF004879">
    <property type="entry name" value="PRK06241.1-4"/>
    <property type="match status" value="1"/>
</dbReference>
<dbReference type="SUPFAM" id="SSF52009">
    <property type="entry name" value="Phosphohistidine domain"/>
    <property type="match status" value="1"/>
</dbReference>
<dbReference type="PANTHER" id="PTHR43615">
    <property type="entry name" value="PHOSPHOENOLPYRUVATE SYNTHASE-RELATED"/>
    <property type="match status" value="1"/>
</dbReference>
<dbReference type="Gene3D" id="3.30.470.20">
    <property type="entry name" value="ATP-grasp fold, B domain"/>
    <property type="match status" value="1"/>
</dbReference>
<evidence type="ECO:0000313" key="4">
    <source>
        <dbReference type="Proteomes" id="UP001172055"/>
    </source>
</evidence>
<gene>
    <name evidence="3" type="primary">ppsA</name>
    <name evidence="3" type="ORF">QWY14_12705</name>
</gene>
<dbReference type="NCBIfam" id="NF004877">
    <property type="entry name" value="PRK06241.1-2"/>
    <property type="match status" value="1"/>
</dbReference>
<reference evidence="3 4" key="1">
    <citation type="submission" date="2023-06" db="EMBL/GenBank/DDBJ databases">
        <title>Novel species in genus Planococcus.</title>
        <authorList>
            <person name="Ning S."/>
        </authorList>
    </citation>
    <scope>NUCLEOTIDE SEQUENCE [LARGE SCALE GENOMIC DNA]</scope>
    <source>
        <strain evidence="3 4">N028</strain>
    </source>
</reference>
<evidence type="ECO:0000313" key="3">
    <source>
        <dbReference type="EMBL" id="MDN7242667.1"/>
    </source>
</evidence>
<sequence>MKMYVLDFQEIDKEDIWLVGGKGLNLAELAKIPRIRVPNGFCVTTEAYKKMIEQYPEIRELIEHLGDLTLEDTVQIRELSQLIRQTIEKTVIPPAVTEEIRRYFLNLGENFFYAVRSSATAEDLPTASFAGQQDTYLNVNGERAILHHIRKCWASLFTERAIVYRIQNGFDHRKVYLSVVIQQMVYSEASGILFTADPVTSNRSVLSIDASFGLGEALVAGIVTADNYKIREGKIIEKTIAEKEIAIYPLKNGGIDKREIATSQQKNQTLTDEQILLLETLGRKIEGHFRSPQDIEWCLVDGVFHFVQSRPITTLFPLPDKMDGKLRVYLSVGHQQMMTEPIRPLGISFFNFLSEYQINEAGGRLFVDLTHDLASPLSRRAIMASMRKNDPLSHNALLTFLNRNKPLPKGKRMLKLGKDRFSWALPGELMRLYRTNDTDVVRHLIAENEASIKRLKQDIQPVSGDELFDFIEQDLKKELIRILYNYKSMAAILIGVYASYWLNDKMEKWLGEKNAADALTQAVPNNVTSEMGLALLDVSDVVRQYPRVVAYLEQARDENFFEELEAHIGGIQASAAIKNYLEKYGVRCSGEIDITNPRWSEQPTALVPMILSNIQNFEPNARLAKLDKGQKEAKAKEQDLLQRLEKLPQSKKKVKTTRKQIGLLRNFIGYREYPKFAFIQRFFFYKQALMKEAALLEQKGVLKAKEDVFYLNFDEFRKAVRTERVNTRVIEQRKAEYAYYEKLTPPRVMTSEGETISGHYAVENLPDGAMAGVAVSSGIAEGRARVVLKMEDAVLEKGDILVTVFTDPSWTPLFVSIGGLITEVGGLMTHGAVIAREYGLPAVVGVDNATKQIKDGQRIRINGSEGYVEILKENEV</sequence>
<dbReference type="InterPro" id="IPR051549">
    <property type="entry name" value="PEP_Utilizing_Enz"/>
</dbReference>
<dbReference type="InterPro" id="IPR036637">
    <property type="entry name" value="Phosphohistidine_dom_sf"/>
</dbReference>
<feature type="domain" description="Pyruvate phosphate dikinase AMP/ATP-binding" evidence="2">
    <location>
        <begin position="18"/>
        <end position="315"/>
    </location>
</feature>
<evidence type="ECO:0000259" key="2">
    <source>
        <dbReference type="Pfam" id="PF01326"/>
    </source>
</evidence>
<dbReference type="RefSeq" id="WP_301724219.1">
    <property type="nucleotide sequence ID" value="NZ_JAUJWV010000002.1"/>
</dbReference>
<dbReference type="Gene3D" id="3.50.30.10">
    <property type="entry name" value="Phosphohistidine domain"/>
    <property type="match status" value="1"/>
</dbReference>